<organism evidence="4 5">
    <name type="scientific">Cucurbita maxima</name>
    <name type="common">Pumpkin</name>
    <name type="synonym">Winter squash</name>
    <dbReference type="NCBI Taxonomy" id="3661"/>
    <lineage>
        <taxon>Eukaryota</taxon>
        <taxon>Viridiplantae</taxon>
        <taxon>Streptophyta</taxon>
        <taxon>Embryophyta</taxon>
        <taxon>Tracheophyta</taxon>
        <taxon>Spermatophyta</taxon>
        <taxon>Magnoliopsida</taxon>
        <taxon>eudicotyledons</taxon>
        <taxon>Gunneridae</taxon>
        <taxon>Pentapetalae</taxon>
        <taxon>rosids</taxon>
        <taxon>fabids</taxon>
        <taxon>Cucurbitales</taxon>
        <taxon>Cucurbitaceae</taxon>
        <taxon>Cucurbiteae</taxon>
        <taxon>Cucurbita</taxon>
    </lineage>
</organism>
<dbReference type="KEGG" id="cmax:111471915"/>
<evidence type="ECO:0000313" key="4">
    <source>
        <dbReference type="Proteomes" id="UP000504608"/>
    </source>
</evidence>
<keyword evidence="1" id="KW-0479">Metal-binding</keyword>
<dbReference type="AlphaFoldDB" id="A0A6J1I8F4"/>
<feature type="compositionally biased region" description="Basic and acidic residues" evidence="2">
    <location>
        <begin position="137"/>
        <end position="160"/>
    </location>
</feature>
<sequence>MPRLYSLFSKQFMRLSSHELQPTTSKQAWSILQKEFLGDSKVMTVKLQSLRRDFETLLMTNGESIADFLSRAMAIVSQMRTYGEKISNETIVAKVLRSLTPKFDYVVAAIEEAKDLSILSVDELMGSLQAHEARINRASERNEEKAQQVKETTNNEKENIHLAGRSHRRGGFRSFHGGRDNRGRWRSDGQRQFNEQRNVIQCYHCRRYGHTKSNCWYKNQRMNFEAAEKEGWKKAMVEEMQSIERNGTWEIVDLPNEKNAINLKWVLTYQRKKMQSI</sequence>
<dbReference type="PROSITE" id="PS50158">
    <property type="entry name" value="ZF_CCHC"/>
    <property type="match status" value="1"/>
</dbReference>
<protein>
    <submittedName>
        <fullName evidence="5">Uncharacterized protein LOC111471915</fullName>
    </submittedName>
</protein>
<dbReference type="InterPro" id="IPR001878">
    <property type="entry name" value="Znf_CCHC"/>
</dbReference>
<reference evidence="5" key="1">
    <citation type="submission" date="2025-08" db="UniProtKB">
        <authorList>
            <consortium name="RefSeq"/>
        </authorList>
    </citation>
    <scope>IDENTIFICATION</scope>
    <source>
        <tissue evidence="5">Young leaves</tissue>
    </source>
</reference>
<keyword evidence="1" id="KW-0862">Zinc</keyword>
<dbReference type="PANTHER" id="PTHR35317">
    <property type="entry name" value="OS04G0629600 PROTEIN"/>
    <property type="match status" value="1"/>
</dbReference>
<evidence type="ECO:0000259" key="3">
    <source>
        <dbReference type="PROSITE" id="PS50158"/>
    </source>
</evidence>
<gene>
    <name evidence="5" type="primary">LOC111471915</name>
</gene>
<dbReference type="Proteomes" id="UP000504608">
    <property type="component" value="Unplaced"/>
</dbReference>
<dbReference type="GeneID" id="111471915"/>
<dbReference type="GO" id="GO:0008270">
    <property type="term" value="F:zinc ion binding"/>
    <property type="evidence" value="ECO:0007669"/>
    <property type="project" value="UniProtKB-KW"/>
</dbReference>
<proteinExistence type="predicted"/>
<keyword evidence="1" id="KW-0863">Zinc-finger</keyword>
<evidence type="ECO:0000256" key="1">
    <source>
        <dbReference type="PROSITE-ProRule" id="PRU00047"/>
    </source>
</evidence>
<evidence type="ECO:0000256" key="2">
    <source>
        <dbReference type="SAM" id="MobiDB-lite"/>
    </source>
</evidence>
<feature type="region of interest" description="Disordered" evidence="2">
    <location>
        <begin position="137"/>
        <end position="190"/>
    </location>
</feature>
<dbReference type="RefSeq" id="XP_022973356.1">
    <property type="nucleotide sequence ID" value="XM_023117588.1"/>
</dbReference>
<name>A0A6J1I8F4_CUCMA</name>
<dbReference type="OrthoDB" id="8063676at2759"/>
<dbReference type="Pfam" id="PF14223">
    <property type="entry name" value="Retrotran_gag_2"/>
    <property type="match status" value="1"/>
</dbReference>
<feature type="domain" description="CCHC-type" evidence="3">
    <location>
        <begin position="202"/>
        <end position="215"/>
    </location>
</feature>
<dbReference type="PANTHER" id="PTHR35317:SF35">
    <property type="entry name" value="DUF4219 DOMAIN-CONTAINING PROTEIN"/>
    <property type="match status" value="1"/>
</dbReference>
<keyword evidence="4" id="KW-1185">Reference proteome</keyword>
<dbReference type="GO" id="GO:0003676">
    <property type="term" value="F:nucleic acid binding"/>
    <property type="evidence" value="ECO:0007669"/>
    <property type="project" value="InterPro"/>
</dbReference>
<feature type="compositionally biased region" description="Basic and acidic residues" evidence="2">
    <location>
        <begin position="177"/>
        <end position="189"/>
    </location>
</feature>
<accession>A0A6J1I8F4</accession>
<evidence type="ECO:0000313" key="5">
    <source>
        <dbReference type="RefSeq" id="XP_022973356.1"/>
    </source>
</evidence>